<sequence length="137" mass="15072">MNMSTIMKSFVSGSRSLTTTPMAAQDEPNSEGGPDAFFPPYRLIWERALSTNGEVGYRCRPCNDLHVRQLRRLAAHESTQDHRNTLKYYLEARSETSDSPAQLPLQAFVADGTRSLLAPLAAPVGHTGGMPHGLCRN</sequence>
<dbReference type="Proteomes" id="UP001362999">
    <property type="component" value="Unassembled WGS sequence"/>
</dbReference>
<dbReference type="AlphaFoldDB" id="A0AAW0BLK1"/>
<organism evidence="1 2">
    <name type="scientific">Favolaschia claudopus</name>
    <dbReference type="NCBI Taxonomy" id="2862362"/>
    <lineage>
        <taxon>Eukaryota</taxon>
        <taxon>Fungi</taxon>
        <taxon>Dikarya</taxon>
        <taxon>Basidiomycota</taxon>
        <taxon>Agaricomycotina</taxon>
        <taxon>Agaricomycetes</taxon>
        <taxon>Agaricomycetidae</taxon>
        <taxon>Agaricales</taxon>
        <taxon>Marasmiineae</taxon>
        <taxon>Mycenaceae</taxon>
        <taxon>Favolaschia</taxon>
    </lineage>
</organism>
<keyword evidence="2" id="KW-1185">Reference proteome</keyword>
<gene>
    <name evidence="1" type="ORF">R3P38DRAFT_2776512</name>
</gene>
<evidence type="ECO:0000313" key="1">
    <source>
        <dbReference type="EMBL" id="KAK7027594.1"/>
    </source>
</evidence>
<evidence type="ECO:0000313" key="2">
    <source>
        <dbReference type="Proteomes" id="UP001362999"/>
    </source>
</evidence>
<reference evidence="1 2" key="1">
    <citation type="journal article" date="2024" name="J Genomics">
        <title>Draft genome sequencing and assembly of Favolaschia claudopus CIRM-BRFM 2984 isolated from oak limbs.</title>
        <authorList>
            <person name="Navarro D."/>
            <person name="Drula E."/>
            <person name="Chaduli D."/>
            <person name="Cazenave R."/>
            <person name="Ahrendt S."/>
            <person name="Wang J."/>
            <person name="Lipzen A."/>
            <person name="Daum C."/>
            <person name="Barry K."/>
            <person name="Grigoriev I.V."/>
            <person name="Favel A."/>
            <person name="Rosso M.N."/>
            <person name="Martin F."/>
        </authorList>
    </citation>
    <scope>NUCLEOTIDE SEQUENCE [LARGE SCALE GENOMIC DNA]</scope>
    <source>
        <strain evidence="1 2">CIRM-BRFM 2984</strain>
    </source>
</reference>
<comment type="caution">
    <text evidence="1">The sequence shown here is derived from an EMBL/GenBank/DDBJ whole genome shotgun (WGS) entry which is preliminary data.</text>
</comment>
<protein>
    <submittedName>
        <fullName evidence="1">Uncharacterized protein</fullName>
    </submittedName>
</protein>
<proteinExistence type="predicted"/>
<dbReference type="EMBL" id="JAWWNJ010000029">
    <property type="protein sequence ID" value="KAK7027594.1"/>
    <property type="molecule type" value="Genomic_DNA"/>
</dbReference>
<name>A0AAW0BLK1_9AGAR</name>
<accession>A0AAW0BLK1</accession>